<dbReference type="Proteomes" id="UP000595254">
    <property type="component" value="Chromosome"/>
</dbReference>
<reference evidence="1 2" key="1">
    <citation type="submission" date="2021-01" db="EMBL/GenBank/DDBJ databases">
        <title>FDA dAtabase for Regulatory Grade micrObial Sequences (FDA-ARGOS): Supporting development and validation of Infectious Disease Dx tests.</title>
        <authorList>
            <person name="Nelson B."/>
            <person name="Plummer A."/>
            <person name="Tallon L."/>
            <person name="Sadzewicz L."/>
            <person name="Zhao X."/>
            <person name="Boylan J."/>
            <person name="Ott S."/>
            <person name="Bowen H."/>
            <person name="Vavikolanu K."/>
            <person name="Mehta A."/>
            <person name="Aluvathingal J."/>
            <person name="Nadendla S."/>
            <person name="Myers T."/>
            <person name="Yan Y."/>
            <person name="Sichtig H."/>
        </authorList>
    </citation>
    <scope>NUCLEOTIDE SEQUENCE [LARGE SCALE GENOMIC DNA]</scope>
    <source>
        <strain evidence="1 2">FDAARGOS_1161</strain>
    </source>
</reference>
<name>A0A974NM68_PERPY</name>
<dbReference type="InterPro" id="IPR012452">
    <property type="entry name" value="DUF1657"/>
</dbReference>
<dbReference type="RefSeq" id="WP_040375350.1">
    <property type="nucleotide sequence ID" value="NZ_CP068053.1"/>
</dbReference>
<dbReference type="EMBL" id="CP068053">
    <property type="protein sequence ID" value="QQT00467.1"/>
    <property type="molecule type" value="Genomic_DNA"/>
</dbReference>
<keyword evidence="2" id="KW-1185">Reference proteome</keyword>
<protein>
    <submittedName>
        <fullName evidence="1">DUF1657 domain-containing protein</fullName>
    </submittedName>
</protein>
<dbReference type="KEGG" id="ppsr:I6J18_00475"/>
<organism evidence="1 2">
    <name type="scientific">Peribacillus psychrosaccharolyticus</name>
    <name type="common">Bacillus psychrosaccharolyticus</name>
    <dbReference type="NCBI Taxonomy" id="1407"/>
    <lineage>
        <taxon>Bacteria</taxon>
        <taxon>Bacillati</taxon>
        <taxon>Bacillota</taxon>
        <taxon>Bacilli</taxon>
        <taxon>Bacillales</taxon>
        <taxon>Bacillaceae</taxon>
        <taxon>Peribacillus</taxon>
    </lineage>
</organism>
<gene>
    <name evidence="1" type="ORF">I6J18_00475</name>
</gene>
<accession>A0A974NM68</accession>
<proteinExistence type="predicted"/>
<dbReference type="Pfam" id="PF07870">
    <property type="entry name" value="DUF1657"/>
    <property type="match status" value="1"/>
</dbReference>
<dbReference type="AlphaFoldDB" id="A0A974NM68"/>
<evidence type="ECO:0000313" key="1">
    <source>
        <dbReference type="EMBL" id="QQT00467.1"/>
    </source>
</evidence>
<sequence length="68" mass="7616">MTIASDVKQCLASLKGAEANLSAIALRTVEEESKRTLHEAMLLVHETVEDLQKRVGILEREESQYKGF</sequence>
<evidence type="ECO:0000313" key="2">
    <source>
        <dbReference type="Proteomes" id="UP000595254"/>
    </source>
</evidence>